<dbReference type="EMBL" id="CALNXI010001512">
    <property type="protein sequence ID" value="CAH3171046.1"/>
    <property type="molecule type" value="Genomic_DNA"/>
</dbReference>
<gene>
    <name evidence="1" type="ORF">PEVE_00007696</name>
</gene>
<reference evidence="1 2" key="1">
    <citation type="submission" date="2022-05" db="EMBL/GenBank/DDBJ databases">
        <authorList>
            <consortium name="Genoscope - CEA"/>
            <person name="William W."/>
        </authorList>
    </citation>
    <scope>NUCLEOTIDE SEQUENCE [LARGE SCALE GENOMIC DNA]</scope>
</reference>
<evidence type="ECO:0000313" key="2">
    <source>
        <dbReference type="Proteomes" id="UP001159427"/>
    </source>
</evidence>
<proteinExistence type="predicted"/>
<accession>A0ABN8QXY0</accession>
<comment type="caution">
    <text evidence="1">The sequence shown here is derived from an EMBL/GenBank/DDBJ whole genome shotgun (WGS) entry which is preliminary data.</text>
</comment>
<feature type="non-terminal residue" evidence="1">
    <location>
        <position position="1"/>
    </location>
</feature>
<sequence length="156" mass="18006">QRSDPFKSRKCERGDCPVCREDGKGPCDRQSVTYNIKCAECNDIYIGETSSSAYTRGKEHIKSLAKKEERSALWKHCKEKHNSEMQKFEMNCYVYVVLNYTLVGCPCGSYSNDAMLRQISENVRIDQVPEGSLMNSKNEWNYFRVLRAVVARDQVK</sequence>
<dbReference type="Proteomes" id="UP001159427">
    <property type="component" value="Unassembled WGS sequence"/>
</dbReference>
<name>A0ABN8QXY0_9CNID</name>
<evidence type="ECO:0000313" key="1">
    <source>
        <dbReference type="EMBL" id="CAH3171046.1"/>
    </source>
</evidence>
<evidence type="ECO:0008006" key="3">
    <source>
        <dbReference type="Google" id="ProtNLM"/>
    </source>
</evidence>
<organism evidence="1 2">
    <name type="scientific">Porites evermanni</name>
    <dbReference type="NCBI Taxonomy" id="104178"/>
    <lineage>
        <taxon>Eukaryota</taxon>
        <taxon>Metazoa</taxon>
        <taxon>Cnidaria</taxon>
        <taxon>Anthozoa</taxon>
        <taxon>Hexacorallia</taxon>
        <taxon>Scleractinia</taxon>
        <taxon>Fungiina</taxon>
        <taxon>Poritidae</taxon>
        <taxon>Porites</taxon>
    </lineage>
</organism>
<keyword evidence="2" id="KW-1185">Reference proteome</keyword>
<protein>
    <recommendedName>
        <fullName evidence="3">GIY-YIG domain-containing protein</fullName>
    </recommendedName>
</protein>